<feature type="signal peptide" evidence="1">
    <location>
        <begin position="1"/>
        <end position="21"/>
    </location>
</feature>
<sequence>MLKNTNLTIFLLLILSQNKFSEFIEKKNNDGISALNSKIIDSLINETILLIISIQSIAYQKLRNQ</sequence>
<protein>
    <submittedName>
        <fullName evidence="2">Uncharacterized protein</fullName>
    </submittedName>
</protein>
<dbReference type="AlphaFoldDB" id="A0A3M7SF80"/>
<keyword evidence="1" id="KW-0732">Signal</keyword>
<reference evidence="2 3" key="1">
    <citation type="journal article" date="2018" name="Sci. Rep.">
        <title>Genomic signatures of local adaptation to the degree of environmental predictability in rotifers.</title>
        <authorList>
            <person name="Franch-Gras L."/>
            <person name="Hahn C."/>
            <person name="Garcia-Roger E.M."/>
            <person name="Carmona M.J."/>
            <person name="Serra M."/>
            <person name="Gomez A."/>
        </authorList>
    </citation>
    <scope>NUCLEOTIDE SEQUENCE [LARGE SCALE GENOMIC DNA]</scope>
    <source>
        <strain evidence="2">HYR1</strain>
    </source>
</reference>
<comment type="caution">
    <text evidence="2">The sequence shown here is derived from an EMBL/GenBank/DDBJ whole genome shotgun (WGS) entry which is preliminary data.</text>
</comment>
<evidence type="ECO:0000313" key="2">
    <source>
        <dbReference type="EMBL" id="RNA34422.1"/>
    </source>
</evidence>
<proteinExistence type="predicted"/>
<evidence type="ECO:0000256" key="1">
    <source>
        <dbReference type="SAM" id="SignalP"/>
    </source>
</evidence>
<dbReference type="Proteomes" id="UP000276133">
    <property type="component" value="Unassembled WGS sequence"/>
</dbReference>
<name>A0A3M7SF80_BRAPC</name>
<accession>A0A3M7SF80</accession>
<gene>
    <name evidence="2" type="ORF">BpHYR1_000890</name>
</gene>
<keyword evidence="3" id="KW-1185">Reference proteome</keyword>
<feature type="chain" id="PRO_5018334211" evidence="1">
    <location>
        <begin position="22"/>
        <end position="65"/>
    </location>
</feature>
<organism evidence="2 3">
    <name type="scientific">Brachionus plicatilis</name>
    <name type="common">Marine rotifer</name>
    <name type="synonym">Brachionus muelleri</name>
    <dbReference type="NCBI Taxonomy" id="10195"/>
    <lineage>
        <taxon>Eukaryota</taxon>
        <taxon>Metazoa</taxon>
        <taxon>Spiralia</taxon>
        <taxon>Gnathifera</taxon>
        <taxon>Rotifera</taxon>
        <taxon>Eurotatoria</taxon>
        <taxon>Monogononta</taxon>
        <taxon>Pseudotrocha</taxon>
        <taxon>Ploima</taxon>
        <taxon>Brachionidae</taxon>
        <taxon>Brachionus</taxon>
    </lineage>
</organism>
<evidence type="ECO:0000313" key="3">
    <source>
        <dbReference type="Proteomes" id="UP000276133"/>
    </source>
</evidence>
<dbReference type="EMBL" id="REGN01001483">
    <property type="protein sequence ID" value="RNA34422.1"/>
    <property type="molecule type" value="Genomic_DNA"/>
</dbReference>